<gene>
    <name evidence="5" type="ORF">LuPra_03813</name>
</gene>
<evidence type="ECO:0000313" key="6">
    <source>
        <dbReference type="Proteomes" id="UP000076079"/>
    </source>
</evidence>
<proteinExistence type="predicted"/>
<dbReference type="STRING" id="1855912.LuPra_03813"/>
<reference evidence="5 6" key="1">
    <citation type="journal article" date="2016" name="Genome Announc.">
        <title>First Complete Genome Sequence of a Subdivision 6 Acidobacterium Strain.</title>
        <authorList>
            <person name="Huang S."/>
            <person name="Vieira S."/>
            <person name="Bunk B."/>
            <person name="Riedel T."/>
            <person name="Sproer C."/>
            <person name="Overmann J."/>
        </authorList>
    </citation>
    <scope>NUCLEOTIDE SEQUENCE [LARGE SCALE GENOMIC DNA]</scope>
    <source>
        <strain evidence="6">DSM 100886 HEG_-6_39</strain>
    </source>
</reference>
<organism evidence="5 6">
    <name type="scientific">Luteitalea pratensis</name>
    <dbReference type="NCBI Taxonomy" id="1855912"/>
    <lineage>
        <taxon>Bacteria</taxon>
        <taxon>Pseudomonadati</taxon>
        <taxon>Acidobacteriota</taxon>
        <taxon>Vicinamibacteria</taxon>
        <taxon>Vicinamibacterales</taxon>
        <taxon>Vicinamibacteraceae</taxon>
        <taxon>Luteitalea</taxon>
    </lineage>
</organism>
<name>A0A143PQC9_LUTPR</name>
<dbReference type="KEGG" id="abac:LuPra_03813"/>
<accession>A0A143PQC9</accession>
<evidence type="ECO:0000256" key="3">
    <source>
        <dbReference type="ARBA" id="ARBA00022801"/>
    </source>
</evidence>
<dbReference type="NCBIfam" id="TIGR01543">
    <property type="entry name" value="proheadase_HK97"/>
    <property type="match status" value="1"/>
</dbReference>
<evidence type="ECO:0000256" key="2">
    <source>
        <dbReference type="ARBA" id="ARBA00022670"/>
    </source>
</evidence>
<protein>
    <submittedName>
        <fullName evidence="5">Phage prohead protease, HK97 family</fullName>
    </submittedName>
</protein>
<dbReference type="InterPro" id="IPR006433">
    <property type="entry name" value="Prohead_protease"/>
</dbReference>
<dbReference type="EMBL" id="CP015136">
    <property type="protein sequence ID" value="AMY10576.1"/>
    <property type="molecule type" value="Genomic_DNA"/>
</dbReference>
<dbReference type="OrthoDB" id="64791at2"/>
<evidence type="ECO:0000259" key="4">
    <source>
        <dbReference type="Pfam" id="PF04586"/>
    </source>
</evidence>
<evidence type="ECO:0000313" key="5">
    <source>
        <dbReference type="EMBL" id="AMY10576.1"/>
    </source>
</evidence>
<dbReference type="AlphaFoldDB" id="A0A143PQC9"/>
<keyword evidence="1" id="KW-1188">Viral release from host cell</keyword>
<sequence length="210" mass="22825">MTAAIDSSIREPLERRGLADGAQLTTTDTEGPARLVGYALRFGVSSEPLTGKNGATFVEQIDSHALDRLPQRRDVKALLAHDSSRVLGSTKAGTLKLAVDTVGLRFELTPPNSPAGVDLVESVRRRDLDGVSFGFKTLRDEWREGSPPLRLLTDVDLFEISFVAWPAYLAADVAIEARALMHAAQLVARQGRAQRRRALDALSARLAALR</sequence>
<keyword evidence="3" id="KW-0378">Hydrolase</keyword>
<dbReference type="RefSeq" id="WP_110172205.1">
    <property type="nucleotide sequence ID" value="NZ_CP015136.1"/>
</dbReference>
<dbReference type="GO" id="GO:0006508">
    <property type="term" value="P:proteolysis"/>
    <property type="evidence" value="ECO:0007669"/>
    <property type="project" value="UniProtKB-KW"/>
</dbReference>
<dbReference type="Pfam" id="PF04586">
    <property type="entry name" value="Peptidase_S78"/>
    <property type="match status" value="1"/>
</dbReference>
<feature type="domain" description="Prohead serine protease" evidence="4">
    <location>
        <begin position="28"/>
        <end position="182"/>
    </location>
</feature>
<dbReference type="GO" id="GO:0008233">
    <property type="term" value="F:peptidase activity"/>
    <property type="evidence" value="ECO:0007669"/>
    <property type="project" value="UniProtKB-KW"/>
</dbReference>
<evidence type="ECO:0000256" key="1">
    <source>
        <dbReference type="ARBA" id="ARBA00022612"/>
    </source>
</evidence>
<reference evidence="6" key="2">
    <citation type="submission" date="2016-04" db="EMBL/GenBank/DDBJ databases">
        <title>First Complete Genome Sequence of a Subdivision 6 Acidobacterium.</title>
        <authorList>
            <person name="Huang S."/>
            <person name="Vieira S."/>
            <person name="Bunk B."/>
            <person name="Riedel T."/>
            <person name="Sproeer C."/>
            <person name="Overmann J."/>
        </authorList>
    </citation>
    <scope>NUCLEOTIDE SEQUENCE [LARGE SCALE GENOMIC DNA]</scope>
    <source>
        <strain evidence="6">DSM 100886 HEG_-6_39</strain>
    </source>
</reference>
<keyword evidence="6" id="KW-1185">Reference proteome</keyword>
<keyword evidence="2 5" id="KW-0645">Protease</keyword>
<dbReference type="Proteomes" id="UP000076079">
    <property type="component" value="Chromosome"/>
</dbReference>
<dbReference type="InterPro" id="IPR054613">
    <property type="entry name" value="Peptidase_S78_dom"/>
</dbReference>